<evidence type="ECO:0000313" key="2">
    <source>
        <dbReference type="Proteomes" id="UP000472372"/>
    </source>
</evidence>
<organism evidence="1 2">
    <name type="scientific">Pyrenophora teres f. teres</name>
    <dbReference type="NCBI Taxonomy" id="97479"/>
    <lineage>
        <taxon>Eukaryota</taxon>
        <taxon>Fungi</taxon>
        <taxon>Dikarya</taxon>
        <taxon>Ascomycota</taxon>
        <taxon>Pezizomycotina</taxon>
        <taxon>Dothideomycetes</taxon>
        <taxon>Pleosporomycetidae</taxon>
        <taxon>Pleosporales</taxon>
        <taxon>Pleosporineae</taxon>
        <taxon>Pleosporaceae</taxon>
        <taxon>Pyrenophora</taxon>
    </lineage>
</organism>
<dbReference type="Proteomes" id="UP000472372">
    <property type="component" value="Chromosome 3"/>
</dbReference>
<gene>
    <name evidence="1" type="ORF">PTTW11_04409</name>
</gene>
<dbReference type="AlphaFoldDB" id="A0A6S6VZ40"/>
<sequence>MHILLRFLFLPLYLAVIVQCLPSKHILPRGQCVGRLFITPSPPAPLPPVDINITPNVNGARNIGSLPWTAGQRTPGHIWRWRAAGGRGGPVVQVQLYGYFGAHVELRVTAPATADRLEVQLTPNENVNGGGAEGWGETLCLSAMDVGRRDATYVLHLSLGNMYP</sequence>
<name>A0A6S6VZ40_9PLEO</name>
<dbReference type="EMBL" id="HG992979">
    <property type="protein sequence ID" value="CAE7028345.1"/>
    <property type="molecule type" value="Genomic_DNA"/>
</dbReference>
<accession>A0A6S6VZ40</accession>
<reference evidence="1" key="1">
    <citation type="submission" date="2021-02" db="EMBL/GenBank/DDBJ databases">
        <authorList>
            <person name="Syme A R."/>
            <person name="Syme A R."/>
            <person name="Moolhuijzen P."/>
        </authorList>
    </citation>
    <scope>NUCLEOTIDE SEQUENCE</scope>
    <source>
        <strain evidence="1">W1-1</strain>
    </source>
</reference>
<proteinExistence type="predicted"/>
<protein>
    <submittedName>
        <fullName evidence="1">Uncharacterized protein</fullName>
    </submittedName>
</protein>
<evidence type="ECO:0000313" key="1">
    <source>
        <dbReference type="EMBL" id="CAE7028345.1"/>
    </source>
</evidence>